<keyword evidence="1" id="KW-1133">Transmembrane helix</keyword>
<dbReference type="HOGENOM" id="CLU_1583658_0_0_9"/>
<dbReference type="Proteomes" id="UP000003490">
    <property type="component" value="Unassembled WGS sequence"/>
</dbReference>
<keyword evidence="1" id="KW-0812">Transmembrane</keyword>
<dbReference type="OrthoDB" id="2085884at2"/>
<feature type="transmembrane region" description="Helical" evidence="1">
    <location>
        <begin position="80"/>
        <end position="102"/>
    </location>
</feature>
<sequence length="168" mass="18527">MNKNQYVNSILKRLLATDRTKKRIRADLMTEIEALEDQGFSLEEIVRQKGAPELVAKEFNDSSSDPEAQRQYYLQRGLKIAVIVLLVSAVLLVLAGTALHYLPFWYTPPLTEGETVAIIGGADGPTSIFVTSLPKITGFAAQLLTLGCVLLALCLAALAAYWALRKRY</sequence>
<evidence type="ECO:0000313" key="4">
    <source>
        <dbReference type="Proteomes" id="UP000003490"/>
    </source>
</evidence>
<evidence type="ECO:0000256" key="1">
    <source>
        <dbReference type="SAM" id="Phobius"/>
    </source>
</evidence>
<evidence type="ECO:0000313" key="3">
    <source>
        <dbReference type="EMBL" id="PEQ25219.1"/>
    </source>
</evidence>
<evidence type="ECO:0000313" key="2">
    <source>
        <dbReference type="EMBL" id="EDO59659.1"/>
    </source>
</evidence>
<proteinExistence type="predicted"/>
<protein>
    <recommendedName>
        <fullName evidence="6">DUF1700 domain-containing protein</fullName>
    </recommendedName>
</protein>
<dbReference type="eggNOG" id="ENOG50348SX">
    <property type="taxonomic scope" value="Bacteria"/>
</dbReference>
<keyword evidence="5" id="KW-1185">Reference proteome</keyword>
<gene>
    <name evidence="3" type="ORF">CH238_04075</name>
    <name evidence="2" type="ORF">CLOLEP_03709</name>
</gene>
<evidence type="ECO:0008006" key="6">
    <source>
        <dbReference type="Google" id="ProtNLM"/>
    </source>
</evidence>
<dbReference type="EMBL" id="ABCB02000021">
    <property type="protein sequence ID" value="EDO59659.1"/>
    <property type="molecule type" value="Genomic_DNA"/>
</dbReference>
<dbReference type="AlphaFoldDB" id="A7VYN1"/>
<comment type="caution">
    <text evidence="2">The sequence shown here is derived from an EMBL/GenBank/DDBJ whole genome shotgun (WGS) entry which is preliminary data.</text>
</comment>
<dbReference type="EMBL" id="NOXF01000002">
    <property type="protein sequence ID" value="PEQ25219.1"/>
    <property type="molecule type" value="Genomic_DNA"/>
</dbReference>
<organism evidence="2 4">
    <name type="scientific">[Clostridium] leptum DSM 753</name>
    <dbReference type="NCBI Taxonomy" id="428125"/>
    <lineage>
        <taxon>Bacteria</taxon>
        <taxon>Bacillati</taxon>
        <taxon>Bacillota</taxon>
        <taxon>Clostridia</taxon>
        <taxon>Eubacteriales</taxon>
        <taxon>Oscillospiraceae</taxon>
        <taxon>Oscillospiraceae incertae sedis</taxon>
    </lineage>
</organism>
<feature type="transmembrane region" description="Helical" evidence="1">
    <location>
        <begin position="139"/>
        <end position="164"/>
    </location>
</feature>
<reference evidence="2 4" key="2">
    <citation type="submission" date="2007-08" db="EMBL/GenBank/DDBJ databases">
        <authorList>
            <person name="Fulton L."/>
            <person name="Clifton S."/>
            <person name="Fulton B."/>
            <person name="Xu J."/>
            <person name="Minx P."/>
            <person name="Pepin K.H."/>
            <person name="Johnson M."/>
            <person name="Thiruvilangam P."/>
            <person name="Bhonagiri V."/>
            <person name="Nash W.E."/>
            <person name="Wang C."/>
            <person name="Mardis E.R."/>
            <person name="Wilson R.K."/>
        </authorList>
    </citation>
    <scope>NUCLEOTIDE SEQUENCE [LARGE SCALE GENOMIC DNA]</scope>
    <source>
        <strain evidence="2 4">DSM 753</strain>
    </source>
</reference>
<reference evidence="2 4" key="1">
    <citation type="submission" date="2007-08" db="EMBL/GenBank/DDBJ databases">
        <title>Draft genome sequence of Clostridium leptum (DSM 753).</title>
        <authorList>
            <person name="Sudarsanam P."/>
            <person name="Ley R."/>
            <person name="Guruge J."/>
            <person name="Turnbaugh P.J."/>
            <person name="Mahowald M."/>
            <person name="Liep D."/>
            <person name="Gordon J."/>
        </authorList>
    </citation>
    <scope>NUCLEOTIDE SEQUENCE [LARGE SCALE GENOMIC DNA]</scope>
    <source>
        <strain evidence="2 4">DSM 753</strain>
    </source>
</reference>
<dbReference type="Proteomes" id="UP000220611">
    <property type="component" value="Unassembled WGS sequence"/>
</dbReference>
<reference evidence="3 5" key="3">
    <citation type="submission" date="2017-07" db="EMBL/GenBank/DDBJ databases">
        <title>Prevalence of linear plasmids in Cutibacterium (Propionibacterium) acnes isolates obtained from prostatic tissue.</title>
        <authorList>
            <person name="Davidsson S."/>
            <person name="Carlsson J."/>
            <person name="Molling P."/>
            <person name="Andren O."/>
            <person name="Andersson S.-O."/>
            <person name="Brzuszkiewicz E."/>
            <person name="Poehlein A."/>
            <person name="Al-Zeer M."/>
            <person name="Brinkmann V."/>
            <person name="Scavenius C."/>
            <person name="Nazipi S."/>
            <person name="Soderquist B."/>
            <person name="Bruggemann H."/>
        </authorList>
    </citation>
    <scope>NUCLEOTIDE SEQUENCE [LARGE SCALE GENOMIC DNA]</scope>
    <source>
        <strain evidence="3 5">DSM 753</strain>
    </source>
</reference>
<accession>A7VYN1</accession>
<name>A7VYN1_9FIRM</name>
<keyword evidence="1" id="KW-0472">Membrane</keyword>
<evidence type="ECO:0000313" key="5">
    <source>
        <dbReference type="Proteomes" id="UP000220611"/>
    </source>
</evidence>